<evidence type="ECO:0000256" key="2">
    <source>
        <dbReference type="ARBA" id="ARBA00006363"/>
    </source>
</evidence>
<evidence type="ECO:0000313" key="8">
    <source>
        <dbReference type="Proteomes" id="UP001596111"/>
    </source>
</evidence>
<name>A0ABW0T2A8_9GAMM</name>
<dbReference type="InterPro" id="IPR012337">
    <property type="entry name" value="RNaseH-like_sf"/>
</dbReference>
<dbReference type="Gene3D" id="1.10.10.60">
    <property type="entry name" value="Homeodomain-like"/>
    <property type="match status" value="1"/>
</dbReference>
<protein>
    <submittedName>
        <fullName evidence="7">IS30 family transposase</fullName>
    </submittedName>
</protein>
<dbReference type="InterPro" id="IPR036397">
    <property type="entry name" value="RNaseH_sf"/>
</dbReference>
<dbReference type="RefSeq" id="WP_377330479.1">
    <property type="nucleotide sequence ID" value="NZ_JBHSNG010000080.1"/>
</dbReference>
<evidence type="ECO:0000256" key="3">
    <source>
        <dbReference type="ARBA" id="ARBA00022578"/>
    </source>
</evidence>
<feature type="non-terminal residue" evidence="7">
    <location>
        <position position="1"/>
    </location>
</feature>
<dbReference type="PROSITE" id="PS01043">
    <property type="entry name" value="TRANSPOSASE_IS30"/>
    <property type="match status" value="1"/>
</dbReference>
<accession>A0ABW0T2A8</accession>
<evidence type="ECO:0000256" key="4">
    <source>
        <dbReference type="ARBA" id="ARBA00023125"/>
    </source>
</evidence>
<dbReference type="NCBIfam" id="NF033563">
    <property type="entry name" value="transpos_IS30"/>
    <property type="match status" value="1"/>
</dbReference>
<dbReference type="Gene3D" id="3.30.420.10">
    <property type="entry name" value="Ribonuclease H-like superfamily/Ribonuclease H"/>
    <property type="match status" value="1"/>
</dbReference>
<dbReference type="InterPro" id="IPR051917">
    <property type="entry name" value="Transposase-Integrase"/>
</dbReference>
<dbReference type="InterPro" id="IPR001584">
    <property type="entry name" value="Integrase_cat-core"/>
</dbReference>
<dbReference type="InterPro" id="IPR025246">
    <property type="entry name" value="IS30-like_HTH"/>
</dbReference>
<sequence length="326" mass="37672">LHRQVELHMSYTHLSQDERYQIQHLHRGGFSAREISAELKRAATTISRELRRNPGDTTTYHARAAQRQSAKRRHAASTQARIQPEQWAAVEARLTAEQWSPVQIASEASISHERIYQHIAADRQRGGELWRNLRCRKQRRRHHRCGTPRQRQRFRGRRIAERPAIVETRARVGDWEGDTIVGKGLARVVTLVDRKSGLLRMRLVPNGEADTVMRAIVHALHSLQARVHTLTWDNGSEFAEHAVVDIALTARSYFAEPYSSWQRGTNENTNGLIRQYLPKRCDLSAYSDDDIQAIEDKLNQRPRKRLDFRTPQHVFDVSLNRGALRS</sequence>
<reference evidence="8" key="1">
    <citation type="journal article" date="2019" name="Int. J. Syst. Evol. Microbiol.">
        <title>The Global Catalogue of Microorganisms (GCM) 10K type strain sequencing project: providing services to taxonomists for standard genome sequencing and annotation.</title>
        <authorList>
            <consortium name="The Broad Institute Genomics Platform"/>
            <consortium name="The Broad Institute Genome Sequencing Center for Infectious Disease"/>
            <person name="Wu L."/>
            <person name="Ma J."/>
        </authorList>
    </citation>
    <scope>NUCLEOTIDE SEQUENCE [LARGE SCALE GENOMIC DNA]</scope>
    <source>
        <strain evidence="8">CGMCC 1.13587</strain>
    </source>
</reference>
<dbReference type="EMBL" id="JBHSNG010000080">
    <property type="protein sequence ID" value="MFC5583457.1"/>
    <property type="molecule type" value="Genomic_DNA"/>
</dbReference>
<evidence type="ECO:0000256" key="1">
    <source>
        <dbReference type="ARBA" id="ARBA00002190"/>
    </source>
</evidence>
<dbReference type="PROSITE" id="PS50994">
    <property type="entry name" value="INTEGRASE"/>
    <property type="match status" value="1"/>
</dbReference>
<comment type="function">
    <text evidence="1">Required for the transposition of the insertion element.</text>
</comment>
<feature type="domain" description="Integrase catalytic" evidence="6">
    <location>
        <begin position="159"/>
        <end position="319"/>
    </location>
</feature>
<dbReference type="PANTHER" id="PTHR10948">
    <property type="entry name" value="TRANSPOSASE"/>
    <property type="match status" value="1"/>
</dbReference>
<comment type="caution">
    <text evidence="7">The sequence shown here is derived from an EMBL/GenBank/DDBJ whole genome shotgun (WGS) entry which is preliminary data.</text>
</comment>
<keyword evidence="8" id="KW-1185">Reference proteome</keyword>
<dbReference type="Pfam" id="PF13936">
    <property type="entry name" value="HTH_38"/>
    <property type="match status" value="1"/>
</dbReference>
<gene>
    <name evidence="7" type="ORF">ACFPPB_20305</name>
</gene>
<organism evidence="7 8">
    <name type="scientific">Rhodanobacter terrae</name>
    <dbReference type="NCBI Taxonomy" id="418647"/>
    <lineage>
        <taxon>Bacteria</taxon>
        <taxon>Pseudomonadati</taxon>
        <taxon>Pseudomonadota</taxon>
        <taxon>Gammaproteobacteria</taxon>
        <taxon>Lysobacterales</taxon>
        <taxon>Rhodanobacteraceae</taxon>
        <taxon>Rhodanobacter</taxon>
    </lineage>
</organism>
<keyword evidence="3" id="KW-0815">Transposition</keyword>
<dbReference type="SUPFAM" id="SSF53098">
    <property type="entry name" value="Ribonuclease H-like"/>
    <property type="match status" value="1"/>
</dbReference>
<evidence type="ECO:0000259" key="6">
    <source>
        <dbReference type="PROSITE" id="PS50994"/>
    </source>
</evidence>
<dbReference type="PANTHER" id="PTHR10948:SF23">
    <property type="entry name" value="TRANSPOSASE INSI FOR INSERTION SEQUENCE ELEMENT IS30A-RELATED"/>
    <property type="match status" value="1"/>
</dbReference>
<keyword evidence="4" id="KW-0238">DNA-binding</keyword>
<dbReference type="Proteomes" id="UP001596111">
    <property type="component" value="Unassembled WGS sequence"/>
</dbReference>
<proteinExistence type="inferred from homology"/>
<comment type="similarity">
    <text evidence="2">Belongs to the transposase IS30 family.</text>
</comment>
<evidence type="ECO:0000256" key="5">
    <source>
        <dbReference type="ARBA" id="ARBA00023172"/>
    </source>
</evidence>
<keyword evidence="5" id="KW-0233">DNA recombination</keyword>
<dbReference type="InterPro" id="IPR001598">
    <property type="entry name" value="Transposase_IS30_CS"/>
</dbReference>
<dbReference type="InterPro" id="IPR053392">
    <property type="entry name" value="Transposase_IS30-like"/>
</dbReference>
<evidence type="ECO:0000313" key="7">
    <source>
        <dbReference type="EMBL" id="MFC5583457.1"/>
    </source>
</evidence>